<proteinExistence type="predicted"/>
<dbReference type="Proteomes" id="UP000184231">
    <property type="component" value="Unassembled WGS sequence"/>
</dbReference>
<evidence type="ECO:0000259" key="1">
    <source>
        <dbReference type="Pfam" id="PF13240"/>
    </source>
</evidence>
<dbReference type="Pfam" id="PF13240">
    <property type="entry name" value="Zn_Ribbon_1"/>
    <property type="match status" value="1"/>
</dbReference>
<dbReference type="STRING" id="558155.SAMN04487911_1541"/>
<accession>A0A1M6N340</accession>
<dbReference type="EMBL" id="FQYX01000054">
    <property type="protein sequence ID" value="SHJ90076.1"/>
    <property type="molecule type" value="Genomic_DNA"/>
</dbReference>
<dbReference type="RefSeq" id="WP_072766029.1">
    <property type="nucleotide sequence ID" value="NZ_FQYX01000054.1"/>
</dbReference>
<protein>
    <recommendedName>
        <fullName evidence="1">Zinc-ribbon domain-containing protein</fullName>
    </recommendedName>
</protein>
<sequence length="83" mass="9589">MSQKGNVSEFVKDIPKELVLMNEKKHIGIEFEIVVCHQCESKIEEHYKFCPECGNAIIKNTNPTVLETDLFNNIKEKVNDLPR</sequence>
<evidence type="ECO:0000313" key="2">
    <source>
        <dbReference type="EMBL" id="SHJ90076.1"/>
    </source>
</evidence>
<organism evidence="2 3">
    <name type="scientific">Arenibacter nanhaiticus</name>
    <dbReference type="NCBI Taxonomy" id="558155"/>
    <lineage>
        <taxon>Bacteria</taxon>
        <taxon>Pseudomonadati</taxon>
        <taxon>Bacteroidota</taxon>
        <taxon>Flavobacteriia</taxon>
        <taxon>Flavobacteriales</taxon>
        <taxon>Flavobacteriaceae</taxon>
        <taxon>Arenibacter</taxon>
    </lineage>
</organism>
<name>A0A1M6N340_9FLAO</name>
<gene>
    <name evidence="2" type="ORF">SAMN04487911_1541</name>
</gene>
<dbReference type="AlphaFoldDB" id="A0A1M6N340"/>
<evidence type="ECO:0000313" key="3">
    <source>
        <dbReference type="Proteomes" id="UP000184231"/>
    </source>
</evidence>
<feature type="domain" description="Zinc-ribbon" evidence="1">
    <location>
        <begin position="36"/>
        <end position="56"/>
    </location>
</feature>
<dbReference type="InterPro" id="IPR036283">
    <property type="entry name" value="NOB1_Zf-like_sf"/>
</dbReference>
<reference evidence="2 3" key="1">
    <citation type="submission" date="2016-11" db="EMBL/GenBank/DDBJ databases">
        <authorList>
            <person name="Jaros S."/>
            <person name="Januszkiewicz K."/>
            <person name="Wedrychowicz H."/>
        </authorList>
    </citation>
    <scope>NUCLEOTIDE SEQUENCE [LARGE SCALE GENOMIC DNA]</scope>
    <source>
        <strain evidence="2 3">CGMCC 1.8863</strain>
    </source>
</reference>
<keyword evidence="3" id="KW-1185">Reference proteome</keyword>
<dbReference type="SUPFAM" id="SSF144206">
    <property type="entry name" value="NOB1 zinc finger-like"/>
    <property type="match status" value="1"/>
</dbReference>
<dbReference type="InterPro" id="IPR026870">
    <property type="entry name" value="Zinc_ribbon_dom"/>
</dbReference>
<dbReference type="OrthoDB" id="1143019at2"/>